<sequence>MTAVTELIVSGRIRPSGSERLVEAILVRDGRIAAAGSLHDCRAHAFTTPEELELGELTVLPGFVDAHCHPLMHGQFASWTDCSWTAAPSIDDVVERLRGRGAAQPGAIRGRGFHHGNVADQRMLNRHDLDRVSTEREVLVFHSSGHGAIANSAVLRALGITAETADPEGGHLGRDADGAPDGTFWDAAADWLTGVAGVKIGNNGPNFHLSDDAAELGAQLAAAQRELHSVGVTSVVDAQVTSRELGTYLRARDRGELTLRAELLVISSLIEQLEQLGVAGRLGDEQLAIAGVKLYSDGALTAATARFSSPYCCDPSDFGYLYHPDGELEDMIERVTALGLPSATHAQGDAAIGLVLDIHERLQAGGRRLRHRIEHFGGPSEAQVRRAAELELWPITQPQYLTRYGDELLEALGDRAERLTPLGEIRDAGAPVVLSSDAPVCPPGPLEAVHAAVTRRTAGGRVLGGPELQLALAEAILGHTATAAASISREHAVGSLEPGRFADFVVLDRDPYLVGIDEVPAIRVLQTWVGGTQVYEAEPRPDETTDERLPLAEGAR</sequence>
<accession>A0A918CGD5</accession>
<evidence type="ECO:0000313" key="2">
    <source>
        <dbReference type="EMBL" id="GGR21050.1"/>
    </source>
</evidence>
<dbReference type="EMBL" id="BMRJ01000001">
    <property type="protein sequence ID" value="GGR21050.1"/>
    <property type="molecule type" value="Genomic_DNA"/>
</dbReference>
<dbReference type="Pfam" id="PF07969">
    <property type="entry name" value="Amidohydro_3"/>
    <property type="match status" value="1"/>
</dbReference>
<gene>
    <name evidence="2" type="ORF">GCM10010196_13050</name>
</gene>
<dbReference type="PANTHER" id="PTHR22642:SF2">
    <property type="entry name" value="PROTEIN LONG AFTER FAR-RED 3"/>
    <property type="match status" value="1"/>
</dbReference>
<keyword evidence="3" id="KW-1185">Reference proteome</keyword>
<evidence type="ECO:0000313" key="3">
    <source>
        <dbReference type="Proteomes" id="UP000610303"/>
    </source>
</evidence>
<reference evidence="2" key="2">
    <citation type="submission" date="2020-09" db="EMBL/GenBank/DDBJ databases">
        <authorList>
            <person name="Sun Q."/>
            <person name="Ohkuma M."/>
        </authorList>
    </citation>
    <scope>NUCLEOTIDE SEQUENCE</scope>
    <source>
        <strain evidence="2">JCM 3346</strain>
    </source>
</reference>
<evidence type="ECO:0000259" key="1">
    <source>
        <dbReference type="Pfam" id="PF07969"/>
    </source>
</evidence>
<dbReference type="Proteomes" id="UP000610303">
    <property type="component" value="Unassembled WGS sequence"/>
</dbReference>
<dbReference type="InterPro" id="IPR033932">
    <property type="entry name" value="YtcJ-like"/>
</dbReference>
<comment type="caution">
    <text evidence="2">The sequence shown here is derived from an EMBL/GenBank/DDBJ whole genome shotgun (WGS) entry which is preliminary data.</text>
</comment>
<feature type="domain" description="Amidohydrolase 3" evidence="1">
    <location>
        <begin position="54"/>
        <end position="535"/>
    </location>
</feature>
<dbReference type="InterPro" id="IPR032466">
    <property type="entry name" value="Metal_Hydrolase"/>
</dbReference>
<dbReference type="RefSeq" id="WP_189084441.1">
    <property type="nucleotide sequence ID" value="NZ_BMRJ01000001.1"/>
</dbReference>
<reference evidence="2" key="1">
    <citation type="journal article" date="2014" name="Int. J. Syst. Evol. Microbiol.">
        <title>Complete genome sequence of Corynebacterium casei LMG S-19264T (=DSM 44701T), isolated from a smear-ripened cheese.</title>
        <authorList>
            <consortium name="US DOE Joint Genome Institute (JGI-PGF)"/>
            <person name="Walter F."/>
            <person name="Albersmeier A."/>
            <person name="Kalinowski J."/>
            <person name="Ruckert C."/>
        </authorList>
    </citation>
    <scope>NUCLEOTIDE SEQUENCE</scope>
    <source>
        <strain evidence="2">JCM 3346</strain>
    </source>
</reference>
<name>A0A918CGD5_AGRME</name>
<dbReference type="AlphaFoldDB" id="A0A918CGD5"/>
<dbReference type="Gene3D" id="3.10.310.70">
    <property type="match status" value="1"/>
</dbReference>
<dbReference type="SUPFAM" id="SSF51556">
    <property type="entry name" value="Metallo-dependent hydrolases"/>
    <property type="match status" value="1"/>
</dbReference>
<dbReference type="GO" id="GO:0016810">
    <property type="term" value="F:hydrolase activity, acting on carbon-nitrogen (but not peptide) bonds"/>
    <property type="evidence" value="ECO:0007669"/>
    <property type="project" value="InterPro"/>
</dbReference>
<dbReference type="PANTHER" id="PTHR22642">
    <property type="entry name" value="IMIDAZOLONEPROPIONASE"/>
    <property type="match status" value="1"/>
</dbReference>
<proteinExistence type="predicted"/>
<dbReference type="Gene3D" id="3.20.20.140">
    <property type="entry name" value="Metal-dependent hydrolases"/>
    <property type="match status" value="1"/>
</dbReference>
<organism evidence="2 3">
    <name type="scientific">Agromyces mediolanus</name>
    <name type="common">Corynebacterium mediolanum</name>
    <dbReference type="NCBI Taxonomy" id="41986"/>
    <lineage>
        <taxon>Bacteria</taxon>
        <taxon>Bacillati</taxon>
        <taxon>Actinomycetota</taxon>
        <taxon>Actinomycetes</taxon>
        <taxon>Micrococcales</taxon>
        <taxon>Microbacteriaceae</taxon>
        <taxon>Agromyces</taxon>
    </lineage>
</organism>
<dbReference type="InterPro" id="IPR013108">
    <property type="entry name" value="Amidohydro_3"/>
</dbReference>
<dbReference type="Gene3D" id="2.30.40.10">
    <property type="entry name" value="Urease, subunit C, domain 1"/>
    <property type="match status" value="1"/>
</dbReference>
<dbReference type="InterPro" id="IPR011059">
    <property type="entry name" value="Metal-dep_hydrolase_composite"/>
</dbReference>
<dbReference type="CDD" id="cd01300">
    <property type="entry name" value="YtcJ_like"/>
    <property type="match status" value="1"/>
</dbReference>
<dbReference type="SUPFAM" id="SSF51338">
    <property type="entry name" value="Composite domain of metallo-dependent hydrolases"/>
    <property type="match status" value="1"/>
</dbReference>
<protein>
    <submittedName>
        <fullName evidence="2">Amidohydrolase</fullName>
    </submittedName>
</protein>